<evidence type="ECO:0000313" key="3">
    <source>
        <dbReference type="Proteomes" id="UP001479436"/>
    </source>
</evidence>
<protein>
    <submittedName>
        <fullName evidence="2">Uncharacterized protein</fullName>
    </submittedName>
</protein>
<name>A0ABR2VZT2_9FUNG</name>
<evidence type="ECO:0000313" key="2">
    <source>
        <dbReference type="EMBL" id="KAK9711720.1"/>
    </source>
</evidence>
<gene>
    <name evidence="2" type="ORF">K7432_007645</name>
</gene>
<sequence>MFSVQLYISTNAAIHTEMIFFYAAVELLMLNMIANLEKGIYLEYAVAITVVEATAMLINSAYMLIFLLLNTTLAFLRNITHVHSSGTPLSSLRICVTINFEKEMNHIKTAPFDDGKTHHISTDNNDTCISSNSVEPVDIIPQQTDTTYNYEIMEPLPSLNDLDSSEEEIPLDQLRQMLYGRIQDLRSHWEGITVPKSGGISRTPKKLSRH</sequence>
<proteinExistence type="predicted"/>
<accession>A0ABR2VZT2</accession>
<keyword evidence="1" id="KW-0472">Membrane</keyword>
<keyword evidence="1" id="KW-0812">Transmembrane</keyword>
<keyword evidence="1" id="KW-1133">Transmembrane helix</keyword>
<dbReference type="EMBL" id="JASJQH010007261">
    <property type="protein sequence ID" value="KAK9711720.1"/>
    <property type="molecule type" value="Genomic_DNA"/>
</dbReference>
<keyword evidence="3" id="KW-1185">Reference proteome</keyword>
<feature type="transmembrane region" description="Helical" evidence="1">
    <location>
        <begin position="46"/>
        <end position="69"/>
    </location>
</feature>
<organism evidence="2 3">
    <name type="scientific">Basidiobolus ranarum</name>
    <dbReference type="NCBI Taxonomy" id="34480"/>
    <lineage>
        <taxon>Eukaryota</taxon>
        <taxon>Fungi</taxon>
        <taxon>Fungi incertae sedis</taxon>
        <taxon>Zoopagomycota</taxon>
        <taxon>Entomophthoromycotina</taxon>
        <taxon>Basidiobolomycetes</taxon>
        <taxon>Basidiobolales</taxon>
        <taxon>Basidiobolaceae</taxon>
        <taxon>Basidiobolus</taxon>
    </lineage>
</organism>
<dbReference type="Proteomes" id="UP001479436">
    <property type="component" value="Unassembled WGS sequence"/>
</dbReference>
<reference evidence="2 3" key="1">
    <citation type="submission" date="2023-04" db="EMBL/GenBank/DDBJ databases">
        <title>Genome of Basidiobolus ranarum AG-B5.</title>
        <authorList>
            <person name="Stajich J.E."/>
            <person name="Carter-House D."/>
            <person name="Gryganskyi A."/>
        </authorList>
    </citation>
    <scope>NUCLEOTIDE SEQUENCE [LARGE SCALE GENOMIC DNA]</scope>
    <source>
        <strain evidence="2 3">AG-B5</strain>
    </source>
</reference>
<comment type="caution">
    <text evidence="2">The sequence shown here is derived from an EMBL/GenBank/DDBJ whole genome shotgun (WGS) entry which is preliminary data.</text>
</comment>
<evidence type="ECO:0000256" key="1">
    <source>
        <dbReference type="SAM" id="Phobius"/>
    </source>
</evidence>
<feature type="transmembrane region" description="Helical" evidence="1">
    <location>
        <begin position="12"/>
        <end position="34"/>
    </location>
</feature>